<feature type="transmembrane region" description="Helical" evidence="9">
    <location>
        <begin position="840"/>
        <end position="861"/>
    </location>
</feature>
<dbReference type="PROSITE" id="PS50297">
    <property type="entry name" value="ANK_REP_REGION"/>
    <property type="match status" value="1"/>
</dbReference>
<reference evidence="10" key="2">
    <citation type="submission" date="2023-05" db="EMBL/GenBank/DDBJ databases">
        <authorList>
            <person name="Fouks B."/>
        </authorList>
    </citation>
    <scope>NUCLEOTIDE SEQUENCE</scope>
    <source>
        <strain evidence="10">Stay&amp;Tobe</strain>
        <tissue evidence="10">Testes</tissue>
    </source>
</reference>
<feature type="transmembrane region" description="Helical" evidence="9">
    <location>
        <begin position="972"/>
        <end position="995"/>
    </location>
</feature>
<evidence type="ECO:0000256" key="3">
    <source>
        <dbReference type="ARBA" id="ARBA00022737"/>
    </source>
</evidence>
<dbReference type="PANTHER" id="PTHR47143">
    <property type="entry name" value="TRANSIENT RECEPTOR POTENTIAL CATION CHANNEL PROTEIN PAINLESS"/>
    <property type="match status" value="1"/>
</dbReference>
<sequence>MKSGEIKETINLNEHNITSSPQEKLLESLLFRDILAFRELVKHPEVDPSYKYGKPHWSTCLEIASRLKDCAEFTKALLQAGVKPNLNTIIPEPIHYAASKGNDETLRILLLDKRTKINAVDSFGRTALHCAAKNFGQSNDAERYERCIALLISQPNMDVNRPNKKGCTAVYEAAHFGGKEAVVAMLKHGAHILDLDSSRGVGKSARQVIIERYPDLKNILPPLKVEQLQSNAHTQLLAALQHRQLNVFRDLLCQVDTYGNAHLDPNFWYNKPYNSTCLQMACKEHGCEEFVQALLLAGADPNTVNIITKKSPLHITVEAGNHETLHVLLQDKTININMADEYGRTPLHSIVEQHWGNDEDATRFEECLSLLLQQHDIDVNITDAQGNTAIHMAALRGSTKALMLMLKHKGHEFDLDSSPGPDQKTTRKIIMEKFSDIKKLLPQKSIKEDHENVLKETLFQYLYKRKTEEFIETFKNNIKKDIMNSLQEADNGSFTLLQYACNYDLLEVVQVLLEYEANPNATTDYERRPPIVLASIKQNLDIIKCFLELPTNSDFNINATDAKGNTALHYAARNGDLTCVIALLRHGSDIKIRNIFDQTPLPADYVCILLNNSLSTNQHPEDENYEMVFDYSFLVACNKQENSERKTKTEDKLPLVRHEIEEAFAVKQNAEAVTSEMDLLFYLNESQEHRHLLNHPIITSFLQLKWYRIRTTYITNLILFTLFLLLMNIYILMDYGQPSMSKMGLNINSSNENSSSKSEDENQISHLERFRTTYGNIIWLLLLFILFCHTVREMFKFVMSPARYLCKLDNMLNMILVFMTAIVLFNSWENEENKKLFTAFSLFLSWVELALIIGRLPILSINIQMLKSVSKHYLFIFMSYFFIIIAFGVSFYIFYYDNWKSHQSNFSLCQENKTQMPKFTGSSESFQHLSILSNSDEKEKQTLWTSVTHAALYVAGGFSASFISIDHGYGFIMLLLFAFIVIMVMINILTATAVVDVKYIQDNAEQFSIMSRITLLYEIESILIYWNTFMERICKFNCASKMSSYLKSALRKVILFPNIKPTEKRISVLPNKNGKVVFPNEACAIDCKINMKIHKSAINIIGSKGKISDMEQMKHNIEQNHNEGLQKLTECNYTLDKMQNTIYVNNTKIEKLEDDVSKVQSKLDKHHKSLGTNMKNLIEQCQMQLSRVQDNLHDKLNNYEHRFNWLEQSQKQTTDLLLEILNVLNYRYSQEQEEHIIQSEY</sequence>
<dbReference type="Proteomes" id="UP001233999">
    <property type="component" value="Unassembled WGS sequence"/>
</dbReference>
<evidence type="ECO:0000256" key="8">
    <source>
        <dbReference type="SAM" id="Coils"/>
    </source>
</evidence>
<dbReference type="InterPro" id="IPR036770">
    <property type="entry name" value="Ankyrin_rpt-contain_sf"/>
</dbReference>
<dbReference type="GO" id="GO:0034220">
    <property type="term" value="P:monoatomic ion transmembrane transport"/>
    <property type="evidence" value="ECO:0007669"/>
    <property type="project" value="UniProtKB-KW"/>
</dbReference>
<reference evidence="10" key="1">
    <citation type="journal article" date="2023" name="IScience">
        <title>Live-bearing cockroach genome reveals convergent evolutionary mechanisms linked to viviparity in insects and beyond.</title>
        <authorList>
            <person name="Fouks B."/>
            <person name="Harrison M.C."/>
            <person name="Mikhailova A.A."/>
            <person name="Marchal E."/>
            <person name="English S."/>
            <person name="Carruthers M."/>
            <person name="Jennings E.C."/>
            <person name="Chiamaka E.L."/>
            <person name="Frigard R.A."/>
            <person name="Pippel M."/>
            <person name="Attardo G.M."/>
            <person name="Benoit J.B."/>
            <person name="Bornberg-Bauer E."/>
            <person name="Tobe S.S."/>
        </authorList>
    </citation>
    <scope>NUCLEOTIDE SEQUENCE</scope>
    <source>
        <strain evidence="10">Stay&amp;Tobe</strain>
    </source>
</reference>
<keyword evidence="8" id="KW-0175">Coiled coil</keyword>
<dbReference type="SMART" id="SM00248">
    <property type="entry name" value="ANK"/>
    <property type="match status" value="11"/>
</dbReference>
<feature type="transmembrane region" description="Helical" evidence="9">
    <location>
        <begin position="713"/>
        <end position="733"/>
    </location>
</feature>
<feature type="transmembrane region" description="Helical" evidence="9">
    <location>
        <begin position="773"/>
        <end position="791"/>
    </location>
</feature>
<keyword evidence="9" id="KW-0812">Transmembrane</keyword>
<dbReference type="GO" id="GO:0022857">
    <property type="term" value="F:transmembrane transporter activity"/>
    <property type="evidence" value="ECO:0007669"/>
    <property type="project" value="TreeGrafter"/>
</dbReference>
<dbReference type="PROSITE" id="PS50088">
    <property type="entry name" value="ANK_REPEAT"/>
    <property type="match status" value="2"/>
</dbReference>
<evidence type="ECO:0000313" key="10">
    <source>
        <dbReference type="EMBL" id="KAJ9598299.1"/>
    </source>
</evidence>
<dbReference type="InterPro" id="IPR052076">
    <property type="entry name" value="TRP_cation_channel"/>
</dbReference>
<keyword evidence="1" id="KW-0813">Transport</keyword>
<evidence type="ECO:0000256" key="9">
    <source>
        <dbReference type="SAM" id="Phobius"/>
    </source>
</evidence>
<feature type="coiled-coil region" evidence="8">
    <location>
        <begin position="1149"/>
        <end position="1198"/>
    </location>
</feature>
<dbReference type="PANTHER" id="PTHR47143:SF4">
    <property type="entry name" value="TRANSIENT RECEPTOR POTENTIAL CATION CHANNEL PROTEIN PAINLESS"/>
    <property type="match status" value="1"/>
</dbReference>
<dbReference type="InterPro" id="IPR002110">
    <property type="entry name" value="Ankyrin_rpt"/>
</dbReference>
<dbReference type="AlphaFoldDB" id="A0AAD8AFP9"/>
<feature type="transmembrane region" description="Helical" evidence="9">
    <location>
        <begin position="873"/>
        <end position="895"/>
    </location>
</feature>
<dbReference type="Pfam" id="PF12796">
    <property type="entry name" value="Ank_2"/>
    <property type="match status" value="3"/>
</dbReference>
<evidence type="ECO:0000256" key="4">
    <source>
        <dbReference type="ARBA" id="ARBA00023043"/>
    </source>
</evidence>
<feature type="transmembrane region" description="Helical" evidence="9">
    <location>
        <begin position="943"/>
        <end position="965"/>
    </location>
</feature>
<evidence type="ECO:0000256" key="1">
    <source>
        <dbReference type="ARBA" id="ARBA00022448"/>
    </source>
</evidence>
<feature type="non-terminal residue" evidence="10">
    <location>
        <position position="1"/>
    </location>
</feature>
<feature type="repeat" description="ANK" evidence="7">
    <location>
        <begin position="385"/>
        <end position="418"/>
    </location>
</feature>
<keyword evidence="5" id="KW-0406">Ion transport</keyword>
<dbReference type="Gene3D" id="1.25.40.20">
    <property type="entry name" value="Ankyrin repeat-containing domain"/>
    <property type="match status" value="3"/>
</dbReference>
<name>A0AAD8AFP9_DIPPU</name>
<evidence type="ECO:0000256" key="5">
    <source>
        <dbReference type="ARBA" id="ARBA00023065"/>
    </source>
</evidence>
<keyword evidence="9" id="KW-0472">Membrane</keyword>
<feature type="repeat" description="ANK" evidence="7">
    <location>
        <begin position="563"/>
        <end position="595"/>
    </location>
</feature>
<evidence type="ECO:0000256" key="7">
    <source>
        <dbReference type="PROSITE-ProRule" id="PRU00023"/>
    </source>
</evidence>
<dbReference type="Pfam" id="PF13637">
    <property type="entry name" value="Ank_4"/>
    <property type="match status" value="1"/>
</dbReference>
<keyword evidence="4 7" id="KW-0040">ANK repeat</keyword>
<keyword evidence="2" id="KW-0716">Sensory transduction</keyword>
<evidence type="ECO:0000256" key="2">
    <source>
        <dbReference type="ARBA" id="ARBA00022606"/>
    </source>
</evidence>
<keyword evidence="6" id="KW-0407">Ion channel</keyword>
<accession>A0AAD8AFP9</accession>
<dbReference type="EMBL" id="JASPKZ010001229">
    <property type="protein sequence ID" value="KAJ9598299.1"/>
    <property type="molecule type" value="Genomic_DNA"/>
</dbReference>
<comment type="caution">
    <text evidence="10">The sequence shown here is derived from an EMBL/GenBank/DDBJ whole genome shotgun (WGS) entry which is preliminary data.</text>
</comment>
<dbReference type="GO" id="GO:1902495">
    <property type="term" value="C:transmembrane transporter complex"/>
    <property type="evidence" value="ECO:0007669"/>
    <property type="project" value="TreeGrafter"/>
</dbReference>
<evidence type="ECO:0008006" key="12">
    <source>
        <dbReference type="Google" id="ProtNLM"/>
    </source>
</evidence>
<gene>
    <name evidence="10" type="ORF">L9F63_010977</name>
</gene>
<proteinExistence type="predicted"/>
<keyword evidence="3" id="KW-0677">Repeat</keyword>
<protein>
    <recommendedName>
        <fullName evidence="12">Transient receptor potential cation channel subfamily A member 1</fullName>
    </recommendedName>
</protein>
<evidence type="ECO:0000313" key="11">
    <source>
        <dbReference type="Proteomes" id="UP001233999"/>
    </source>
</evidence>
<dbReference type="SUPFAM" id="SSF48403">
    <property type="entry name" value="Ankyrin repeat"/>
    <property type="match status" value="2"/>
</dbReference>
<evidence type="ECO:0000256" key="6">
    <source>
        <dbReference type="ARBA" id="ARBA00023303"/>
    </source>
</evidence>
<keyword evidence="11" id="KW-1185">Reference proteome</keyword>
<keyword evidence="9" id="KW-1133">Transmembrane helix</keyword>
<feature type="transmembrane region" description="Helical" evidence="9">
    <location>
        <begin position="811"/>
        <end position="828"/>
    </location>
</feature>
<organism evidence="10 11">
    <name type="scientific">Diploptera punctata</name>
    <name type="common">Pacific beetle cockroach</name>
    <dbReference type="NCBI Taxonomy" id="6984"/>
    <lineage>
        <taxon>Eukaryota</taxon>
        <taxon>Metazoa</taxon>
        <taxon>Ecdysozoa</taxon>
        <taxon>Arthropoda</taxon>
        <taxon>Hexapoda</taxon>
        <taxon>Insecta</taxon>
        <taxon>Pterygota</taxon>
        <taxon>Neoptera</taxon>
        <taxon>Polyneoptera</taxon>
        <taxon>Dictyoptera</taxon>
        <taxon>Blattodea</taxon>
        <taxon>Blaberoidea</taxon>
        <taxon>Blaberidae</taxon>
        <taxon>Diplopterinae</taxon>
        <taxon>Diploptera</taxon>
    </lineage>
</organism>